<sequence>MDRLLHVAHFPTTKGLSSHVSHKSCRIPKVGEFPNSQMT</sequence>
<organism evidence="1">
    <name type="scientific">Anguilla anguilla</name>
    <name type="common">European freshwater eel</name>
    <name type="synonym">Muraena anguilla</name>
    <dbReference type="NCBI Taxonomy" id="7936"/>
    <lineage>
        <taxon>Eukaryota</taxon>
        <taxon>Metazoa</taxon>
        <taxon>Chordata</taxon>
        <taxon>Craniata</taxon>
        <taxon>Vertebrata</taxon>
        <taxon>Euteleostomi</taxon>
        <taxon>Actinopterygii</taxon>
        <taxon>Neopterygii</taxon>
        <taxon>Teleostei</taxon>
        <taxon>Anguilliformes</taxon>
        <taxon>Anguillidae</taxon>
        <taxon>Anguilla</taxon>
    </lineage>
</organism>
<dbReference type="EMBL" id="GBXM01071821">
    <property type="protein sequence ID" value="JAH36756.1"/>
    <property type="molecule type" value="Transcribed_RNA"/>
</dbReference>
<protein>
    <submittedName>
        <fullName evidence="1">Uncharacterized protein</fullName>
    </submittedName>
</protein>
<evidence type="ECO:0000313" key="1">
    <source>
        <dbReference type="EMBL" id="JAH36756.1"/>
    </source>
</evidence>
<name>A0A0E9S671_ANGAN</name>
<reference evidence="1" key="1">
    <citation type="submission" date="2014-11" db="EMBL/GenBank/DDBJ databases">
        <authorList>
            <person name="Amaro Gonzalez C."/>
        </authorList>
    </citation>
    <scope>NUCLEOTIDE SEQUENCE</scope>
</reference>
<proteinExistence type="predicted"/>
<dbReference type="AlphaFoldDB" id="A0A0E9S671"/>
<accession>A0A0E9S671</accession>
<reference evidence="1" key="2">
    <citation type="journal article" date="2015" name="Fish Shellfish Immunol.">
        <title>Early steps in the European eel (Anguilla anguilla)-Vibrio vulnificus interaction in the gills: Role of the RtxA13 toxin.</title>
        <authorList>
            <person name="Callol A."/>
            <person name="Pajuelo D."/>
            <person name="Ebbesson L."/>
            <person name="Teles M."/>
            <person name="MacKenzie S."/>
            <person name="Amaro C."/>
        </authorList>
    </citation>
    <scope>NUCLEOTIDE SEQUENCE</scope>
</reference>